<dbReference type="PROSITE" id="PS50102">
    <property type="entry name" value="RRM"/>
    <property type="match status" value="1"/>
</dbReference>
<evidence type="ECO:0000313" key="5">
    <source>
        <dbReference type="Proteomes" id="UP001642464"/>
    </source>
</evidence>
<dbReference type="PANTHER" id="PTHR13288">
    <property type="entry name" value="SPLICING FACTOR 45 SPF45"/>
    <property type="match status" value="1"/>
</dbReference>
<dbReference type="EMBL" id="CAXAMM010004003">
    <property type="protein sequence ID" value="CAK9002092.1"/>
    <property type="molecule type" value="Genomic_DNA"/>
</dbReference>
<reference evidence="3 5" key="1">
    <citation type="submission" date="2024-02" db="EMBL/GenBank/DDBJ databases">
        <authorList>
            <person name="Chen Y."/>
            <person name="Shah S."/>
            <person name="Dougan E. K."/>
            <person name="Thang M."/>
            <person name="Chan C."/>
        </authorList>
    </citation>
    <scope>NUCLEOTIDE SEQUENCE [LARGE SCALE GENOMIC DNA]</scope>
</reference>
<evidence type="ECO:0000256" key="1">
    <source>
        <dbReference type="PROSITE-ProRule" id="PRU00176"/>
    </source>
</evidence>
<dbReference type="SUPFAM" id="SSF54928">
    <property type="entry name" value="RNA-binding domain, RBD"/>
    <property type="match status" value="2"/>
</dbReference>
<dbReference type="InterPro" id="IPR000504">
    <property type="entry name" value="RRM_dom"/>
</dbReference>
<dbReference type="Proteomes" id="UP001642464">
    <property type="component" value="Unassembled WGS sequence"/>
</dbReference>
<name>A0ABP0IJ81_9DINO</name>
<dbReference type="InterPro" id="IPR035979">
    <property type="entry name" value="RBD_domain_sf"/>
</dbReference>
<feature type="domain" description="RRM" evidence="2">
    <location>
        <begin position="158"/>
        <end position="242"/>
    </location>
</feature>
<evidence type="ECO:0000313" key="4">
    <source>
        <dbReference type="EMBL" id="CAK9002144.1"/>
    </source>
</evidence>
<dbReference type="PANTHER" id="PTHR13288:SF8">
    <property type="entry name" value="SPLICING FACTOR 45"/>
    <property type="match status" value="1"/>
</dbReference>
<keyword evidence="1" id="KW-0694">RNA-binding</keyword>
<protein>
    <submittedName>
        <fullName evidence="3">Splicing factor 45 (45 kDa-splicing factor) (RNA-binding motif protein 17)</fullName>
    </submittedName>
</protein>
<dbReference type="InterPro" id="IPR040052">
    <property type="entry name" value="RBM17"/>
</dbReference>
<organism evidence="3 5">
    <name type="scientific">Durusdinium trenchii</name>
    <dbReference type="NCBI Taxonomy" id="1381693"/>
    <lineage>
        <taxon>Eukaryota</taxon>
        <taxon>Sar</taxon>
        <taxon>Alveolata</taxon>
        <taxon>Dinophyceae</taxon>
        <taxon>Suessiales</taxon>
        <taxon>Symbiodiniaceae</taxon>
        <taxon>Durusdinium</taxon>
    </lineage>
</organism>
<dbReference type="EMBL" id="CAXAMM010004014">
    <property type="protein sequence ID" value="CAK9002144.1"/>
    <property type="molecule type" value="Genomic_DNA"/>
</dbReference>
<gene>
    <name evidence="3" type="ORF">SCF082_LOCUS7191</name>
    <name evidence="4" type="ORF">SCF082_LOCUS7213</name>
</gene>
<accession>A0ABP0IJ81</accession>
<comment type="caution">
    <text evidence="3">The sequence shown here is derived from an EMBL/GenBank/DDBJ whole genome shotgun (WGS) entry which is preliminary data.</text>
</comment>
<sequence>MDHDVQKLCLAMWRDLTSWAEEDCRQHLMLFQADQQGDLEETSWAFVPATDVLLVVGEGLVGCATEGYVVQADEGHVRTSFVDALKNWRANLRKSRSGGEDTSDSALKLWQAKRAQIEKEMKESEKEEPDEVIPGKVKKPKIETEEHEATKLNRSPTKVLLLTNFATASEGEEEIQENAEKLVESFGKVQQCKILKVPDVPDEDAVRVFLLFESVQVSSKAYAALRGQVLDGRALRARFYDEHRFNEGDLQKSVPSRVVLLSGLASLEELDGGLKDEVSSLVEKISQNRPLKCSIQTRKDLSGDEAVRVFLEFETVNDSVEAVSQLHGQEFGLRRIRARYSTEAKLLELQAK</sequence>
<dbReference type="InterPro" id="IPR003954">
    <property type="entry name" value="RRM_euk-type"/>
</dbReference>
<dbReference type="InterPro" id="IPR012677">
    <property type="entry name" value="Nucleotide-bd_a/b_plait_sf"/>
</dbReference>
<dbReference type="SMART" id="SM00361">
    <property type="entry name" value="RRM_1"/>
    <property type="match status" value="2"/>
</dbReference>
<evidence type="ECO:0000313" key="3">
    <source>
        <dbReference type="EMBL" id="CAK9002092.1"/>
    </source>
</evidence>
<dbReference type="Gene3D" id="3.30.70.330">
    <property type="match status" value="2"/>
</dbReference>
<evidence type="ECO:0000259" key="2">
    <source>
        <dbReference type="PROSITE" id="PS50102"/>
    </source>
</evidence>
<keyword evidence="5" id="KW-1185">Reference proteome</keyword>
<proteinExistence type="predicted"/>